<dbReference type="Proteomes" id="UP000093309">
    <property type="component" value="Unassembled WGS sequence"/>
</dbReference>
<accession>A0A1C0ZR90</accession>
<evidence type="ECO:0008006" key="3">
    <source>
        <dbReference type="Google" id="ProtNLM"/>
    </source>
</evidence>
<reference evidence="2" key="1">
    <citation type="submission" date="2016-05" db="EMBL/GenBank/DDBJ databases">
        <title>Paenibacillus oryzae. sp. nov., isolated from the rice root.</title>
        <authorList>
            <person name="Zhang J."/>
            <person name="Zhang X."/>
        </authorList>
    </citation>
    <scope>NUCLEOTIDE SEQUENCE [LARGE SCALE GENOMIC DNA]</scope>
    <source>
        <strain evidence="2">KCTC13222</strain>
    </source>
</reference>
<sequence length="83" mass="9652">MFEVLITRKKEVRIRCGKDELQGVISQYYPEFQLIKINNIMIPIGLIEQIEIMKPDEPTKKPLYGGLREHRSLHLVARASCSK</sequence>
<dbReference type="AlphaFoldDB" id="A0A1C0ZR90"/>
<dbReference type="RefSeq" id="WP_065858940.1">
    <property type="nucleotide sequence ID" value="NZ_LYPC01000030.1"/>
</dbReference>
<comment type="caution">
    <text evidence="1">The sequence shown here is derived from an EMBL/GenBank/DDBJ whole genome shotgun (WGS) entry which is preliminary data.</text>
</comment>
<name>A0A1C0ZR90_9BACL</name>
<dbReference type="OrthoDB" id="2620760at2"/>
<protein>
    <recommendedName>
        <fullName evidence="3">DUF2642 domain-containing protein</fullName>
    </recommendedName>
</protein>
<gene>
    <name evidence="1" type="ORF">A8709_22295</name>
</gene>
<keyword evidence="2" id="KW-1185">Reference proteome</keyword>
<evidence type="ECO:0000313" key="2">
    <source>
        <dbReference type="Proteomes" id="UP000093309"/>
    </source>
</evidence>
<evidence type="ECO:0000313" key="1">
    <source>
        <dbReference type="EMBL" id="OCT10580.1"/>
    </source>
</evidence>
<proteinExistence type="predicted"/>
<dbReference type="EMBL" id="LYPC01000030">
    <property type="protein sequence ID" value="OCT10580.1"/>
    <property type="molecule type" value="Genomic_DNA"/>
</dbReference>
<organism evidence="1 2">
    <name type="scientific">Paenibacillus pectinilyticus</name>
    <dbReference type="NCBI Taxonomy" id="512399"/>
    <lineage>
        <taxon>Bacteria</taxon>
        <taxon>Bacillati</taxon>
        <taxon>Bacillota</taxon>
        <taxon>Bacilli</taxon>
        <taxon>Bacillales</taxon>
        <taxon>Paenibacillaceae</taxon>
        <taxon>Paenibacillus</taxon>
    </lineage>
</organism>